<dbReference type="GO" id="GO:0006227">
    <property type="term" value="P:dUDP biosynthetic process"/>
    <property type="evidence" value="ECO:0007669"/>
    <property type="project" value="TreeGrafter"/>
</dbReference>
<gene>
    <name evidence="8" type="primary">tmk</name>
    <name evidence="10" type="ORF">DB32_006613</name>
</gene>
<dbReference type="GO" id="GO:0005737">
    <property type="term" value="C:cytoplasm"/>
    <property type="evidence" value="ECO:0007669"/>
    <property type="project" value="TreeGrafter"/>
</dbReference>
<keyword evidence="4 8" id="KW-0547">Nucleotide-binding</keyword>
<evidence type="ECO:0000256" key="1">
    <source>
        <dbReference type="ARBA" id="ARBA00009776"/>
    </source>
</evidence>
<dbReference type="Proteomes" id="UP000034883">
    <property type="component" value="Chromosome"/>
</dbReference>
<dbReference type="PROSITE" id="PS01331">
    <property type="entry name" value="THYMIDYLATE_KINASE"/>
    <property type="match status" value="1"/>
</dbReference>
<evidence type="ECO:0000256" key="7">
    <source>
        <dbReference type="ARBA" id="ARBA00048743"/>
    </source>
</evidence>
<dbReference type="InterPro" id="IPR018094">
    <property type="entry name" value="Thymidylate_kinase"/>
</dbReference>
<evidence type="ECO:0000256" key="5">
    <source>
        <dbReference type="ARBA" id="ARBA00022777"/>
    </source>
</evidence>
<protein>
    <recommendedName>
        <fullName evidence="8">Thymidylate kinase</fullName>
        <ecNumber evidence="8">2.7.4.9</ecNumber>
    </recommendedName>
    <alternativeName>
        <fullName evidence="8">dTMP kinase</fullName>
    </alternativeName>
</protein>
<dbReference type="PANTHER" id="PTHR10344">
    <property type="entry name" value="THYMIDYLATE KINASE"/>
    <property type="match status" value="1"/>
</dbReference>
<comment type="similarity">
    <text evidence="1 8">Belongs to the thymidylate kinase family.</text>
</comment>
<dbReference type="STRING" id="927083.DB32_006613"/>
<dbReference type="NCBIfam" id="TIGR00041">
    <property type="entry name" value="DTMP_kinase"/>
    <property type="match status" value="1"/>
</dbReference>
<name>A0A0F6SGX7_9BACT</name>
<dbReference type="EMBL" id="CP011125">
    <property type="protein sequence ID" value="AKF09464.1"/>
    <property type="molecule type" value="Genomic_DNA"/>
</dbReference>
<evidence type="ECO:0000256" key="8">
    <source>
        <dbReference type="HAMAP-Rule" id="MF_00165"/>
    </source>
</evidence>
<evidence type="ECO:0000256" key="6">
    <source>
        <dbReference type="ARBA" id="ARBA00022840"/>
    </source>
</evidence>
<proteinExistence type="inferred from homology"/>
<keyword evidence="5 8" id="KW-0418">Kinase</keyword>
<dbReference type="InterPro" id="IPR027417">
    <property type="entry name" value="P-loop_NTPase"/>
</dbReference>
<evidence type="ECO:0000256" key="4">
    <source>
        <dbReference type="ARBA" id="ARBA00022741"/>
    </source>
</evidence>
<feature type="domain" description="Thymidylate kinase-like" evidence="9">
    <location>
        <begin position="9"/>
        <end position="204"/>
    </location>
</feature>
<dbReference type="HAMAP" id="MF_00165">
    <property type="entry name" value="Thymidylate_kinase"/>
    <property type="match status" value="1"/>
</dbReference>
<reference evidence="10 11" key="1">
    <citation type="submission" date="2015-03" db="EMBL/GenBank/DDBJ databases">
        <title>Genome assembly of Sandaracinus amylolyticus DSM 53668.</title>
        <authorList>
            <person name="Sharma G."/>
            <person name="Subramanian S."/>
        </authorList>
    </citation>
    <scope>NUCLEOTIDE SEQUENCE [LARGE SCALE GENOMIC DNA]</scope>
    <source>
        <strain evidence="10 11">DSM 53668</strain>
    </source>
</reference>
<evidence type="ECO:0000256" key="2">
    <source>
        <dbReference type="ARBA" id="ARBA00022679"/>
    </source>
</evidence>
<dbReference type="SUPFAM" id="SSF52540">
    <property type="entry name" value="P-loop containing nucleoside triphosphate hydrolases"/>
    <property type="match status" value="1"/>
</dbReference>
<comment type="catalytic activity">
    <reaction evidence="7 8">
        <text>dTMP + ATP = dTDP + ADP</text>
        <dbReference type="Rhea" id="RHEA:13517"/>
        <dbReference type="ChEBI" id="CHEBI:30616"/>
        <dbReference type="ChEBI" id="CHEBI:58369"/>
        <dbReference type="ChEBI" id="CHEBI:63528"/>
        <dbReference type="ChEBI" id="CHEBI:456216"/>
        <dbReference type="EC" id="2.7.4.9"/>
    </reaction>
</comment>
<dbReference type="GO" id="GO:0006233">
    <property type="term" value="P:dTDP biosynthetic process"/>
    <property type="evidence" value="ECO:0007669"/>
    <property type="project" value="InterPro"/>
</dbReference>
<dbReference type="GO" id="GO:0005524">
    <property type="term" value="F:ATP binding"/>
    <property type="evidence" value="ECO:0007669"/>
    <property type="project" value="UniProtKB-UniRule"/>
</dbReference>
<dbReference type="OrthoDB" id="9774907at2"/>
<comment type="function">
    <text evidence="8">Phosphorylation of dTMP to form dTDP in both de novo and salvage pathways of dTTP synthesis.</text>
</comment>
<evidence type="ECO:0000259" key="9">
    <source>
        <dbReference type="Pfam" id="PF02223"/>
    </source>
</evidence>
<dbReference type="PANTHER" id="PTHR10344:SF4">
    <property type="entry name" value="UMP-CMP KINASE 2, MITOCHONDRIAL"/>
    <property type="match status" value="1"/>
</dbReference>
<keyword evidence="3 8" id="KW-0545">Nucleotide biosynthesis</keyword>
<evidence type="ECO:0000313" key="11">
    <source>
        <dbReference type="Proteomes" id="UP000034883"/>
    </source>
</evidence>
<accession>A0A0F6SGX7</accession>
<dbReference type="GO" id="GO:0004798">
    <property type="term" value="F:dTMP kinase activity"/>
    <property type="evidence" value="ECO:0007669"/>
    <property type="project" value="UniProtKB-UniRule"/>
</dbReference>
<dbReference type="Pfam" id="PF02223">
    <property type="entry name" value="Thymidylate_kin"/>
    <property type="match status" value="1"/>
</dbReference>
<dbReference type="InterPro" id="IPR018095">
    <property type="entry name" value="Thymidylate_kin_CS"/>
</dbReference>
<evidence type="ECO:0000256" key="3">
    <source>
        <dbReference type="ARBA" id="ARBA00022727"/>
    </source>
</evidence>
<dbReference type="EC" id="2.7.4.9" evidence="8"/>
<dbReference type="RefSeq" id="WP_053236506.1">
    <property type="nucleotide sequence ID" value="NZ_CP011125.1"/>
</dbReference>
<keyword evidence="6 8" id="KW-0067">ATP-binding</keyword>
<comment type="caution">
    <text evidence="8">Lacks conserved residue(s) required for the propagation of feature annotation.</text>
</comment>
<dbReference type="Gene3D" id="3.40.50.300">
    <property type="entry name" value="P-loop containing nucleotide triphosphate hydrolases"/>
    <property type="match status" value="1"/>
</dbReference>
<dbReference type="CDD" id="cd01672">
    <property type="entry name" value="TMPK"/>
    <property type="match status" value="1"/>
</dbReference>
<sequence>MIEGLFIVLEGVDGAGTTTHTKRLADALRERGLPVHTTREPSDGPIGVQIRQILTGRIVVPGMTGPRPPSWTTMALLFAADRMDHIESSITPNLMDGVTVISDRYYHSSVAYQSITGGGEAETVAWVKEINRHARRPDLTIVLDVPDEVAARRRAARGASRELFDDYELQTQLAAFYRRFAEHFPGERIEFVIADRDVEEVAADVLAIVKRLRRDPD</sequence>
<dbReference type="GO" id="GO:0006235">
    <property type="term" value="P:dTTP biosynthetic process"/>
    <property type="evidence" value="ECO:0007669"/>
    <property type="project" value="UniProtKB-UniRule"/>
</dbReference>
<keyword evidence="2 8" id="KW-0808">Transferase</keyword>
<keyword evidence="11" id="KW-1185">Reference proteome</keyword>
<dbReference type="InterPro" id="IPR039430">
    <property type="entry name" value="Thymidylate_kin-like_dom"/>
</dbReference>
<dbReference type="KEGG" id="samy:DB32_006613"/>
<evidence type="ECO:0000313" key="10">
    <source>
        <dbReference type="EMBL" id="AKF09464.1"/>
    </source>
</evidence>
<organism evidence="10 11">
    <name type="scientific">Sandaracinus amylolyticus</name>
    <dbReference type="NCBI Taxonomy" id="927083"/>
    <lineage>
        <taxon>Bacteria</taxon>
        <taxon>Pseudomonadati</taxon>
        <taxon>Myxococcota</taxon>
        <taxon>Polyangia</taxon>
        <taxon>Polyangiales</taxon>
        <taxon>Sandaracinaceae</taxon>
        <taxon>Sandaracinus</taxon>
    </lineage>
</organism>
<dbReference type="AlphaFoldDB" id="A0A0F6SGX7"/>